<dbReference type="RefSeq" id="WP_094667039.1">
    <property type="nucleotide sequence ID" value="NZ_MWWW01000004.1"/>
</dbReference>
<accession>A0A261FPX0</accession>
<keyword evidence="3" id="KW-1185">Reference proteome</keyword>
<proteinExistence type="predicted"/>
<evidence type="ECO:0000313" key="2">
    <source>
        <dbReference type="EMBL" id="OZG61230.1"/>
    </source>
</evidence>
<gene>
    <name evidence="2" type="ORF">BMYO_0529</name>
</gene>
<dbReference type="InterPro" id="IPR014710">
    <property type="entry name" value="RmlC-like_jellyroll"/>
</dbReference>
<dbReference type="CDD" id="cd02222">
    <property type="entry name" value="cupin_TM1459-like"/>
    <property type="match status" value="1"/>
</dbReference>
<reference evidence="2 3" key="1">
    <citation type="journal article" date="2017" name="BMC Genomics">
        <title>Comparative genomic and phylogenomic analyses of the Bifidobacteriaceae family.</title>
        <authorList>
            <person name="Lugli G.A."/>
            <person name="Milani C."/>
            <person name="Turroni F."/>
            <person name="Duranti S."/>
            <person name="Mancabelli L."/>
            <person name="Mangifesta M."/>
            <person name="Ferrario C."/>
            <person name="Modesto M."/>
            <person name="Mattarelli P."/>
            <person name="Jiri K."/>
            <person name="van Sinderen D."/>
            <person name="Ventura M."/>
        </authorList>
    </citation>
    <scope>NUCLEOTIDE SEQUENCE [LARGE SCALE GENOMIC DNA]</scope>
    <source>
        <strain evidence="2 3">DSM 100196</strain>
    </source>
</reference>
<dbReference type="InterPro" id="IPR013096">
    <property type="entry name" value="Cupin_2"/>
</dbReference>
<dbReference type="Proteomes" id="UP000216871">
    <property type="component" value="Unassembled WGS sequence"/>
</dbReference>
<comment type="caution">
    <text evidence="2">The sequence shown here is derived from an EMBL/GenBank/DDBJ whole genome shotgun (WGS) entry which is preliminary data.</text>
</comment>
<dbReference type="Pfam" id="PF07883">
    <property type="entry name" value="Cupin_2"/>
    <property type="match status" value="1"/>
</dbReference>
<sequence length="169" mass="19413">MAEQQQSQQDTYRTPSHVIKPLVPFRAETEEGRWEDVDQLVYKEHDTTFRTVTRRILFDSNAGQGNQVRYFEVQSGGWSTFEHHEHTHEVIIFRGSGTALVGFETRHVKAGDLVFVGPNEWHQFSATDDGPLGFICIVKADRDHPIRPTAEELEQIYAEHPELKGVIRV</sequence>
<evidence type="ECO:0000313" key="3">
    <source>
        <dbReference type="Proteomes" id="UP000216871"/>
    </source>
</evidence>
<evidence type="ECO:0000259" key="1">
    <source>
        <dbReference type="Pfam" id="PF07883"/>
    </source>
</evidence>
<name>A0A261FPX0_9BIFI</name>
<dbReference type="PANTHER" id="PTHR43346">
    <property type="entry name" value="LIGAND BINDING DOMAIN PROTEIN, PUTATIVE (AFU_ORTHOLOGUE AFUA_6G14370)-RELATED"/>
    <property type="match status" value="1"/>
</dbReference>
<dbReference type="Gene3D" id="2.60.120.10">
    <property type="entry name" value="Jelly Rolls"/>
    <property type="match status" value="1"/>
</dbReference>
<dbReference type="EMBL" id="MWWW01000004">
    <property type="protein sequence ID" value="OZG61230.1"/>
    <property type="molecule type" value="Genomic_DNA"/>
</dbReference>
<dbReference type="InterPro" id="IPR011051">
    <property type="entry name" value="RmlC_Cupin_sf"/>
</dbReference>
<protein>
    <submittedName>
        <fullName evidence="2">Cupin domain-containing protein</fullName>
    </submittedName>
</protein>
<dbReference type="SUPFAM" id="SSF51182">
    <property type="entry name" value="RmlC-like cupins"/>
    <property type="match status" value="1"/>
</dbReference>
<dbReference type="InterPro" id="IPR052538">
    <property type="entry name" value="Flavonoid_dioxygenase-like"/>
</dbReference>
<dbReference type="PANTHER" id="PTHR43346:SF1">
    <property type="entry name" value="QUERCETIN 2,3-DIOXYGENASE-RELATED"/>
    <property type="match status" value="1"/>
</dbReference>
<dbReference type="AlphaFoldDB" id="A0A261FPX0"/>
<dbReference type="OrthoDB" id="3231985at2"/>
<organism evidence="2 3">
    <name type="scientific">Bifidobacterium myosotis</name>
    <dbReference type="NCBI Taxonomy" id="1630166"/>
    <lineage>
        <taxon>Bacteria</taxon>
        <taxon>Bacillati</taxon>
        <taxon>Actinomycetota</taxon>
        <taxon>Actinomycetes</taxon>
        <taxon>Bifidobacteriales</taxon>
        <taxon>Bifidobacteriaceae</taxon>
        <taxon>Bifidobacterium</taxon>
    </lineage>
</organism>
<feature type="domain" description="Cupin type-2" evidence="1">
    <location>
        <begin position="70"/>
        <end position="138"/>
    </location>
</feature>